<dbReference type="EMBL" id="OU899037">
    <property type="protein sequence ID" value="CAH1735943.1"/>
    <property type="molecule type" value="Genomic_DNA"/>
</dbReference>
<sequence length="358" mass="40028">MIFYLLLFCLLSNSMVLSVSSDSTVDMSKSVVCFYNGLRSNCDPSYDDLDPNMIPDGCNYILFIRFSINQSSLIYVNDELLKKTLRLNIPIILPVTREENYSGWTALLSEDGNENDAKVLCDFAKTNNIKGYIFYNTAPGCNEATNKNIAKYIIPYLQQIKKFCPPGFIIGLGISVDPNTLKNTDIYNFEALNDVVTYYELDTMELNKCNPKLYNGVTPITTNASDGNSLRGLEDVVIDVKETAICFEKLVFSIPVFTVNNTDDSYPAYTKMCEGKTDKESINNSCIQTSQNYYDKGKYLQALPAGITVSGLDWDDYGNTCKCKSAFNGFYNILAGYRSGSVIPCAMFDVQSTVYPIK</sequence>
<reference evidence="3" key="2">
    <citation type="submission" date="2022-10" db="EMBL/GenBank/DDBJ databases">
        <authorList>
            <consortium name="ENA_rothamsted_submissions"/>
            <consortium name="culmorum"/>
            <person name="King R."/>
        </authorList>
    </citation>
    <scope>NUCLEOTIDE SEQUENCE</scope>
</reference>
<proteinExistence type="predicted"/>
<gene>
    <name evidence="2" type="ORF">APHIGO_LOCUS9783</name>
    <name evidence="3" type="ORF">APHIGO_LOCUS9784</name>
</gene>
<evidence type="ECO:0000313" key="3">
    <source>
        <dbReference type="EMBL" id="CAH1735943.1"/>
    </source>
</evidence>
<reference evidence="3" key="1">
    <citation type="submission" date="2022-02" db="EMBL/GenBank/DDBJ databases">
        <authorList>
            <person name="King R."/>
        </authorList>
    </citation>
    <scope>NUCLEOTIDE SEQUENCE</scope>
</reference>
<dbReference type="AlphaFoldDB" id="A0A9P0JBX6"/>
<name>A0A9P0JBX6_APHGO</name>
<keyword evidence="4" id="KW-1185">Reference proteome</keyword>
<evidence type="ECO:0008006" key="5">
    <source>
        <dbReference type="Google" id="ProtNLM"/>
    </source>
</evidence>
<feature type="signal peptide" evidence="1">
    <location>
        <begin position="1"/>
        <end position="21"/>
    </location>
</feature>
<feature type="chain" id="PRO_5040652811" description="1,3-beta-glucanosyltransferase" evidence="1">
    <location>
        <begin position="22"/>
        <end position="358"/>
    </location>
</feature>
<dbReference type="InterPro" id="IPR017853">
    <property type="entry name" value="GH"/>
</dbReference>
<dbReference type="Gene3D" id="3.20.20.80">
    <property type="entry name" value="Glycosidases"/>
    <property type="match status" value="1"/>
</dbReference>
<evidence type="ECO:0000313" key="2">
    <source>
        <dbReference type="EMBL" id="CAH1735942.1"/>
    </source>
</evidence>
<organism evidence="3 4">
    <name type="scientific">Aphis gossypii</name>
    <name type="common">Cotton aphid</name>
    <dbReference type="NCBI Taxonomy" id="80765"/>
    <lineage>
        <taxon>Eukaryota</taxon>
        <taxon>Metazoa</taxon>
        <taxon>Ecdysozoa</taxon>
        <taxon>Arthropoda</taxon>
        <taxon>Hexapoda</taxon>
        <taxon>Insecta</taxon>
        <taxon>Pterygota</taxon>
        <taxon>Neoptera</taxon>
        <taxon>Paraneoptera</taxon>
        <taxon>Hemiptera</taxon>
        <taxon>Sternorrhyncha</taxon>
        <taxon>Aphidomorpha</taxon>
        <taxon>Aphidoidea</taxon>
        <taxon>Aphididae</taxon>
        <taxon>Aphidini</taxon>
        <taxon>Aphis</taxon>
        <taxon>Aphis</taxon>
    </lineage>
</organism>
<keyword evidence="1" id="KW-0732">Signal</keyword>
<accession>A0A9P0JBX6</accession>
<evidence type="ECO:0000256" key="1">
    <source>
        <dbReference type="SAM" id="SignalP"/>
    </source>
</evidence>
<dbReference type="SUPFAM" id="SSF51445">
    <property type="entry name" value="(Trans)glycosidases"/>
    <property type="match status" value="1"/>
</dbReference>
<evidence type="ECO:0000313" key="4">
    <source>
        <dbReference type="Proteomes" id="UP001154329"/>
    </source>
</evidence>
<dbReference type="EMBL" id="OU899037">
    <property type="protein sequence ID" value="CAH1735942.1"/>
    <property type="molecule type" value="Genomic_DNA"/>
</dbReference>
<protein>
    <recommendedName>
        <fullName evidence="5">1,3-beta-glucanosyltransferase</fullName>
    </recommendedName>
</protein>
<dbReference type="Proteomes" id="UP001154329">
    <property type="component" value="Chromosome 4"/>
</dbReference>